<keyword evidence="2" id="KW-0479">Metal-binding</keyword>
<evidence type="ECO:0000313" key="11">
    <source>
        <dbReference type="Proteomes" id="UP000654913"/>
    </source>
</evidence>
<dbReference type="GO" id="GO:0003677">
    <property type="term" value="F:DNA binding"/>
    <property type="evidence" value="ECO:0007669"/>
    <property type="project" value="UniProtKB-KW"/>
</dbReference>
<feature type="compositionally biased region" description="Low complexity" evidence="8">
    <location>
        <begin position="96"/>
        <end position="115"/>
    </location>
</feature>
<evidence type="ECO:0000256" key="3">
    <source>
        <dbReference type="ARBA" id="ARBA00022833"/>
    </source>
</evidence>
<sequence>MPSTATPGSIRPRKRVALACNGCRTKRTKCDGDQPKCSSCNYREEECTYTDSESKRKRPSNAYILALEARVEFLERRLEVLGGDISNGNGNGNGDIGSITADLTSDSRTSSDQTSVDDLTEALGCFTLGDTGELRFFGASSNFNIIQNPSLRVASSLEARTRGIAAARKSSGYIEPSSELQDHLLGLFWRWQNSWQYLVCRESFVRDLYIEKTGRYCTPLLLTAIMALSSRYSPRPELRTDAADANTAGAIFAQQAKTMLDCEYEAPTTSTVQATAILGLYWASIDNEGQGFMYIGMASRMAMNLGLHCDCSYYATKGLISQKDVEERSIAFWGMYVLDKLYCLGMGRPASIQERNITTPKPVVKDYHVPPLTGPLTRISSPFPTYHITENSLYTCELLMFTSEVIDKLYAQRSEWTDQEREDGVMQIHLRATRFLDHLPKSLKISYSSLQPSPPYVYQLHLQYYHSIVLLHRPFLNHFSGSRQSIEYDPNGGDVHSNSCRSAAVKICEILRIYGKNFRNRHLPVSAVHPAFTAAIILLLDLKMRQDSNINTEGVGKAYKETKHYLSICIVALYEMNINWNWANRSIRAIQSLAAQWKIDLSTLDVERVPDECWSQYTLYVSECISTEQLQGPLVEATDQRGEHGPVAAGDFPPWLNGISSLAPFDQAIDPHPDPDPLDDGQFWANMGLLFGCSDP</sequence>
<dbReference type="InterPro" id="IPR036864">
    <property type="entry name" value="Zn2-C6_fun-type_DNA-bd_sf"/>
</dbReference>
<dbReference type="SMART" id="SM00906">
    <property type="entry name" value="Fungal_trans"/>
    <property type="match status" value="1"/>
</dbReference>
<dbReference type="GO" id="GO:0006351">
    <property type="term" value="P:DNA-templated transcription"/>
    <property type="evidence" value="ECO:0007669"/>
    <property type="project" value="InterPro"/>
</dbReference>
<reference evidence="10" key="2">
    <citation type="submission" date="2021-02" db="EMBL/GenBank/DDBJ databases">
        <title>Aspergillus puulaauensis MK2 genome sequence.</title>
        <authorList>
            <person name="Futagami T."/>
            <person name="Mori K."/>
            <person name="Kadooka C."/>
            <person name="Tanaka T."/>
        </authorList>
    </citation>
    <scope>NUCLEOTIDE SEQUENCE</scope>
    <source>
        <strain evidence="10">MK2</strain>
    </source>
</reference>
<dbReference type="InterPro" id="IPR001138">
    <property type="entry name" value="Zn2Cys6_DnaBD"/>
</dbReference>
<dbReference type="SMART" id="SM00066">
    <property type="entry name" value="GAL4"/>
    <property type="match status" value="1"/>
</dbReference>
<evidence type="ECO:0000256" key="4">
    <source>
        <dbReference type="ARBA" id="ARBA00023015"/>
    </source>
</evidence>
<name>A0A7R8ARD9_9EURO</name>
<dbReference type="Proteomes" id="UP000654913">
    <property type="component" value="Chromosome 5"/>
</dbReference>
<evidence type="ECO:0000256" key="8">
    <source>
        <dbReference type="SAM" id="MobiDB-lite"/>
    </source>
</evidence>
<dbReference type="PROSITE" id="PS00463">
    <property type="entry name" value="ZN2_CY6_FUNGAL_1"/>
    <property type="match status" value="1"/>
</dbReference>
<dbReference type="GO" id="GO:0008270">
    <property type="term" value="F:zinc ion binding"/>
    <property type="evidence" value="ECO:0007669"/>
    <property type="project" value="InterPro"/>
</dbReference>
<dbReference type="InterPro" id="IPR007219">
    <property type="entry name" value="XnlR_reg_dom"/>
</dbReference>
<proteinExistence type="predicted"/>
<dbReference type="Pfam" id="PF04082">
    <property type="entry name" value="Fungal_trans"/>
    <property type="match status" value="1"/>
</dbReference>
<keyword evidence="5" id="KW-0238">DNA-binding</keyword>
<evidence type="ECO:0000256" key="1">
    <source>
        <dbReference type="ARBA" id="ARBA00004123"/>
    </source>
</evidence>
<dbReference type="PANTHER" id="PTHR31313">
    <property type="entry name" value="TY1 ENHANCER ACTIVATOR"/>
    <property type="match status" value="1"/>
</dbReference>
<dbReference type="GO" id="GO:0000981">
    <property type="term" value="F:DNA-binding transcription factor activity, RNA polymerase II-specific"/>
    <property type="evidence" value="ECO:0007669"/>
    <property type="project" value="InterPro"/>
</dbReference>
<evidence type="ECO:0000259" key="9">
    <source>
        <dbReference type="PROSITE" id="PS50048"/>
    </source>
</evidence>
<dbReference type="CDD" id="cd00067">
    <property type="entry name" value="GAL4"/>
    <property type="match status" value="1"/>
</dbReference>
<keyword evidence="7" id="KW-0539">Nucleus</keyword>
<dbReference type="SUPFAM" id="SSF57701">
    <property type="entry name" value="Zn2/Cys6 DNA-binding domain"/>
    <property type="match status" value="1"/>
</dbReference>
<keyword evidence="4" id="KW-0805">Transcription regulation</keyword>
<organism evidence="10 11">
    <name type="scientific">Aspergillus puulaauensis</name>
    <dbReference type="NCBI Taxonomy" id="1220207"/>
    <lineage>
        <taxon>Eukaryota</taxon>
        <taxon>Fungi</taxon>
        <taxon>Dikarya</taxon>
        <taxon>Ascomycota</taxon>
        <taxon>Pezizomycotina</taxon>
        <taxon>Eurotiomycetes</taxon>
        <taxon>Eurotiomycetidae</taxon>
        <taxon>Eurotiales</taxon>
        <taxon>Aspergillaceae</taxon>
        <taxon>Aspergillus</taxon>
    </lineage>
</organism>
<dbReference type="AlphaFoldDB" id="A0A7R8ARD9"/>
<feature type="region of interest" description="Disordered" evidence="8">
    <location>
        <begin position="84"/>
        <end position="115"/>
    </location>
</feature>
<dbReference type="PANTHER" id="PTHR31313:SF81">
    <property type="entry name" value="TY1 ENHANCER ACTIVATOR"/>
    <property type="match status" value="1"/>
</dbReference>
<protein>
    <recommendedName>
        <fullName evidence="9">Zn(2)-C6 fungal-type domain-containing protein</fullName>
    </recommendedName>
</protein>
<evidence type="ECO:0000313" key="10">
    <source>
        <dbReference type="EMBL" id="BCS26798.1"/>
    </source>
</evidence>
<dbReference type="GO" id="GO:0005634">
    <property type="term" value="C:nucleus"/>
    <property type="evidence" value="ECO:0007669"/>
    <property type="project" value="UniProtKB-SubCell"/>
</dbReference>
<dbReference type="Gene3D" id="4.10.240.10">
    <property type="entry name" value="Zn(2)-C6 fungal-type DNA-binding domain"/>
    <property type="match status" value="1"/>
</dbReference>
<keyword evidence="11" id="KW-1185">Reference proteome</keyword>
<feature type="domain" description="Zn(2)-C6 fungal-type" evidence="9">
    <location>
        <begin position="19"/>
        <end position="49"/>
    </location>
</feature>
<dbReference type="GeneID" id="64976803"/>
<dbReference type="InterPro" id="IPR051615">
    <property type="entry name" value="Transcr_Regulatory_Elem"/>
</dbReference>
<accession>A0A7R8ARD9</accession>
<reference evidence="10" key="1">
    <citation type="submission" date="2021-01" db="EMBL/GenBank/DDBJ databases">
        <authorList>
            <consortium name="Aspergillus puulaauensis MK2 genome sequencing consortium"/>
            <person name="Kazuki M."/>
            <person name="Futagami T."/>
        </authorList>
    </citation>
    <scope>NUCLEOTIDE SEQUENCE</scope>
    <source>
        <strain evidence="10">MK2</strain>
    </source>
</reference>
<evidence type="ECO:0000256" key="6">
    <source>
        <dbReference type="ARBA" id="ARBA00023163"/>
    </source>
</evidence>
<evidence type="ECO:0000256" key="5">
    <source>
        <dbReference type="ARBA" id="ARBA00023125"/>
    </source>
</evidence>
<evidence type="ECO:0000256" key="7">
    <source>
        <dbReference type="ARBA" id="ARBA00023242"/>
    </source>
</evidence>
<evidence type="ECO:0000256" key="2">
    <source>
        <dbReference type="ARBA" id="ARBA00022723"/>
    </source>
</evidence>
<keyword evidence="6" id="KW-0804">Transcription</keyword>
<dbReference type="EMBL" id="AP024447">
    <property type="protein sequence ID" value="BCS26798.1"/>
    <property type="molecule type" value="Genomic_DNA"/>
</dbReference>
<dbReference type="CDD" id="cd12148">
    <property type="entry name" value="fungal_TF_MHR"/>
    <property type="match status" value="1"/>
</dbReference>
<dbReference type="RefSeq" id="XP_041558992.1">
    <property type="nucleotide sequence ID" value="XM_041706625.1"/>
</dbReference>
<comment type="subcellular location">
    <subcellularLocation>
        <location evidence="1">Nucleus</location>
    </subcellularLocation>
</comment>
<dbReference type="Pfam" id="PF00172">
    <property type="entry name" value="Zn_clus"/>
    <property type="match status" value="1"/>
</dbReference>
<dbReference type="KEGG" id="apuu:APUU_51509A"/>
<dbReference type="OrthoDB" id="2154091at2759"/>
<keyword evidence="3" id="KW-0862">Zinc</keyword>
<gene>
    <name evidence="10" type="ORF">APUU_51509A</name>
</gene>
<dbReference type="PROSITE" id="PS50048">
    <property type="entry name" value="ZN2_CY6_FUNGAL_2"/>
    <property type="match status" value="1"/>
</dbReference>